<sequence>MFRPSTPIWPLQFKRSAFSSPGCKGGFWFNTVEVPTGITRCPAWAEVTGTKALVSSGIICPLVNGAAAGLPRNSSVAWLPEPSVPLW</sequence>
<evidence type="ECO:0000313" key="1">
    <source>
        <dbReference type="EMBL" id="JAD78184.1"/>
    </source>
</evidence>
<organism evidence="1">
    <name type="scientific">Arundo donax</name>
    <name type="common">Giant reed</name>
    <name type="synonym">Donax arundinaceus</name>
    <dbReference type="NCBI Taxonomy" id="35708"/>
    <lineage>
        <taxon>Eukaryota</taxon>
        <taxon>Viridiplantae</taxon>
        <taxon>Streptophyta</taxon>
        <taxon>Embryophyta</taxon>
        <taxon>Tracheophyta</taxon>
        <taxon>Spermatophyta</taxon>
        <taxon>Magnoliopsida</taxon>
        <taxon>Liliopsida</taxon>
        <taxon>Poales</taxon>
        <taxon>Poaceae</taxon>
        <taxon>PACMAD clade</taxon>
        <taxon>Arundinoideae</taxon>
        <taxon>Arundineae</taxon>
        <taxon>Arundo</taxon>
    </lineage>
</organism>
<proteinExistence type="predicted"/>
<dbReference type="EMBL" id="GBRH01219711">
    <property type="protein sequence ID" value="JAD78184.1"/>
    <property type="molecule type" value="Transcribed_RNA"/>
</dbReference>
<reference evidence="1" key="1">
    <citation type="submission" date="2014-09" db="EMBL/GenBank/DDBJ databases">
        <authorList>
            <person name="Magalhaes I.L.F."/>
            <person name="Oliveira U."/>
            <person name="Santos F.R."/>
            <person name="Vidigal T.H.D.A."/>
            <person name="Brescovit A.D."/>
            <person name="Santos A.J."/>
        </authorList>
    </citation>
    <scope>NUCLEOTIDE SEQUENCE</scope>
    <source>
        <tissue evidence="1">Shoot tissue taken approximately 20 cm above the soil surface</tissue>
    </source>
</reference>
<protein>
    <submittedName>
        <fullName evidence="1">Uncharacterized protein</fullName>
    </submittedName>
</protein>
<accession>A0A0A9CPF9</accession>
<dbReference type="AlphaFoldDB" id="A0A0A9CPF9"/>
<name>A0A0A9CPF9_ARUDO</name>
<reference evidence="1" key="2">
    <citation type="journal article" date="2015" name="Data Brief">
        <title>Shoot transcriptome of the giant reed, Arundo donax.</title>
        <authorList>
            <person name="Barrero R.A."/>
            <person name="Guerrero F.D."/>
            <person name="Moolhuijzen P."/>
            <person name="Goolsby J.A."/>
            <person name="Tidwell J."/>
            <person name="Bellgard S.E."/>
            <person name="Bellgard M.I."/>
        </authorList>
    </citation>
    <scope>NUCLEOTIDE SEQUENCE</scope>
    <source>
        <tissue evidence="1">Shoot tissue taken approximately 20 cm above the soil surface</tissue>
    </source>
</reference>